<dbReference type="InterPro" id="IPR011059">
    <property type="entry name" value="Metal-dep_hydrolase_composite"/>
</dbReference>
<accession>A0ABQ8VES4</accession>
<evidence type="ECO:0000313" key="4">
    <source>
        <dbReference type="Proteomes" id="UP001150217"/>
    </source>
</evidence>
<dbReference type="SUPFAM" id="SSF82171">
    <property type="entry name" value="DPP6 N-terminal domain-like"/>
    <property type="match status" value="1"/>
</dbReference>
<dbReference type="InterPro" id="IPR011042">
    <property type="entry name" value="6-blade_b-propeller_TolB-like"/>
</dbReference>
<feature type="domain" description="Amidohydrolase-related" evidence="2">
    <location>
        <begin position="1149"/>
        <end position="1222"/>
    </location>
</feature>
<dbReference type="SUPFAM" id="SSF51338">
    <property type="entry name" value="Composite domain of metallo-dependent hydrolases"/>
    <property type="match status" value="1"/>
</dbReference>
<dbReference type="Gene3D" id="2.30.40.10">
    <property type="entry name" value="Urease, subunit C, domain 1"/>
    <property type="match status" value="1"/>
</dbReference>
<dbReference type="Pfam" id="PF01979">
    <property type="entry name" value="Amidohydro_1"/>
    <property type="match status" value="1"/>
</dbReference>
<dbReference type="Gene3D" id="3.30.110.90">
    <property type="entry name" value="Amidohydrolase"/>
    <property type="match status" value="1"/>
</dbReference>
<reference evidence="3" key="1">
    <citation type="submission" date="2022-08" db="EMBL/GenBank/DDBJ databases">
        <title>A Global Phylogenomic Analysis of the Shiitake Genus Lentinula.</title>
        <authorList>
            <consortium name="DOE Joint Genome Institute"/>
            <person name="Sierra-Patev S."/>
            <person name="Min B."/>
            <person name="Naranjo-Ortiz M."/>
            <person name="Looney B."/>
            <person name="Konkel Z."/>
            <person name="Slot J.C."/>
            <person name="Sakamoto Y."/>
            <person name="Steenwyk J.L."/>
            <person name="Rokas A."/>
            <person name="Carro J."/>
            <person name="Camarero S."/>
            <person name="Ferreira P."/>
            <person name="Molpeceres G."/>
            <person name="Ruiz-Duenas F.J."/>
            <person name="Serrano A."/>
            <person name="Henrissat B."/>
            <person name="Drula E."/>
            <person name="Hughes K.W."/>
            <person name="Mata J.L."/>
            <person name="Ishikawa N.K."/>
            <person name="Vargas-Isla R."/>
            <person name="Ushijima S."/>
            <person name="Smith C.A."/>
            <person name="Ahrendt S."/>
            <person name="Andreopoulos W."/>
            <person name="He G."/>
            <person name="Labutti K."/>
            <person name="Lipzen A."/>
            <person name="Ng V."/>
            <person name="Riley R."/>
            <person name="Sandor L."/>
            <person name="Barry K."/>
            <person name="Martinez A.T."/>
            <person name="Xiao Y."/>
            <person name="Gibbons J.G."/>
            <person name="Terashima K."/>
            <person name="Grigoriev I.V."/>
            <person name="Hibbett D.S."/>
        </authorList>
    </citation>
    <scope>NUCLEOTIDE SEQUENCE</scope>
    <source>
        <strain evidence="3">RHP3577 ss4</strain>
    </source>
</reference>
<evidence type="ECO:0000259" key="2">
    <source>
        <dbReference type="Pfam" id="PF01979"/>
    </source>
</evidence>
<dbReference type="PANTHER" id="PTHR43135:SF3">
    <property type="entry name" value="ALPHA-D-RIBOSE 1-METHYLPHOSPHONATE 5-TRIPHOSPHATE DIPHOSPHATASE"/>
    <property type="match status" value="1"/>
</dbReference>
<dbReference type="Proteomes" id="UP001150217">
    <property type="component" value="Unassembled WGS sequence"/>
</dbReference>
<gene>
    <name evidence="3" type="ORF">C8R41DRAFT_765708</name>
</gene>
<protein>
    <recommendedName>
        <fullName evidence="2">Amidohydrolase-related domain-containing protein</fullName>
    </recommendedName>
</protein>
<keyword evidence="4" id="KW-1185">Reference proteome</keyword>
<dbReference type="EMBL" id="JANVFT010000040">
    <property type="protein sequence ID" value="KAJ4491776.1"/>
    <property type="molecule type" value="Genomic_DNA"/>
</dbReference>
<organism evidence="3 4">
    <name type="scientific">Lentinula lateritia</name>
    <dbReference type="NCBI Taxonomy" id="40482"/>
    <lineage>
        <taxon>Eukaryota</taxon>
        <taxon>Fungi</taxon>
        <taxon>Dikarya</taxon>
        <taxon>Basidiomycota</taxon>
        <taxon>Agaricomycotina</taxon>
        <taxon>Agaricomycetes</taxon>
        <taxon>Agaricomycetidae</taxon>
        <taxon>Agaricales</taxon>
        <taxon>Marasmiineae</taxon>
        <taxon>Omphalotaceae</taxon>
        <taxon>Lentinula</taxon>
    </lineage>
</organism>
<feature type="transmembrane region" description="Helical" evidence="1">
    <location>
        <begin position="21"/>
        <end position="42"/>
    </location>
</feature>
<dbReference type="SUPFAM" id="SSF51556">
    <property type="entry name" value="Metallo-dependent hydrolases"/>
    <property type="match status" value="1"/>
</dbReference>
<keyword evidence="1" id="KW-0812">Transmembrane</keyword>
<dbReference type="InterPro" id="IPR011659">
    <property type="entry name" value="WD40"/>
</dbReference>
<keyword evidence="1" id="KW-1133">Transmembrane helix</keyword>
<dbReference type="InterPro" id="IPR051781">
    <property type="entry name" value="Metallo-dep_Hydrolase"/>
</dbReference>
<dbReference type="Pfam" id="PF07676">
    <property type="entry name" value="PD40"/>
    <property type="match status" value="1"/>
</dbReference>
<dbReference type="Gene3D" id="2.120.10.30">
    <property type="entry name" value="TolB, C-terminal domain"/>
    <property type="match status" value="2"/>
</dbReference>
<dbReference type="Gene3D" id="3.40.50.10910">
    <property type="entry name" value="Amidohydrolase"/>
    <property type="match status" value="1"/>
</dbReference>
<comment type="caution">
    <text evidence="3">The sequence shown here is derived from an EMBL/GenBank/DDBJ whole genome shotgun (WGS) entry which is preliminary data.</text>
</comment>
<evidence type="ECO:0000256" key="1">
    <source>
        <dbReference type="SAM" id="Phobius"/>
    </source>
</evidence>
<sequence>MGHKQDIYSPSTNFSKPRRTAIARLIVFAVVLVTSFLFSAPISSLQGFYSELSPIQSPNTDSEWQDNIYPFRQQSPWDISTDFPYPRLLEYDVQEGTWLRLDVHPISGDIVFDMLGDIYCIPASEAYAYDKNTVARARPVLLGIPYDADPRFSPDGKRLAFRSDAGIGIDNIWLMHWTDCEEMDIRPSTAVDPLFAEALAEKDKEDHLLFVQRVSETKTRQRNRLRREGRVSAHRVTNETYRYVSGPRFHPSGNKIITSKWYTGKVTISAPEGWEYNLPDLSIDQKPETITSGSGRRVLGRTLPRGMTIDDYASQQIGPEQFIWAGDDMIIFAKNVVDEYTTSEKDVHKGVFAIFSYNITTGKQETLVDAFPGGASRPELSRDRRSLAFVRHVRDQEALVIQDLQTGSLRYIWYGLTFDWSSGSTLGGSYPSFAFTPNDDAVIIWAHGQIYRVPLTTNELGEKIAFGEPHPIRFTAHIETRIAETRKEPLDLLGLETKDTQRVHAFKELALDDVGSKAVFQAAGVSIVQTFGETEATRVPVLVPDAPYYSPSFVPGANNLVVHARWSDVNFTTFELADLDSGLAYELSGVPFGRYSTPVISAGPGFARRIAFVKSAGDSLTGDILATARPGLYVGEINLSSQSPPGPAVQDIPIRGLRFIPSDVVASDLALTIRFISSSNLLVQQSSRVFSVSLDEESESVGTIFTGKMSNEIAPGLFADTGTVDHVAFIEYQHVYFASGTALKYKDELWAKPGNSTTGLMRLSVDGGHSLAWSRDGTRLSWLLGPIIYSLDISNVHLCIDAAQNDRDTFGISCTRGLVHQQEIFVEHSTDIARLRSDASDARHGQNSTTSVIVAIHNATILTMETGDEAEDLIEHGVLLVQDGVISAVGRAEHIQIPAGAVTIDALGGFVMPGFIDVHAHWGGYTTRYPAKSWEMQTFLAYGVTTMHNPSSNTVDTFVERSRLESGQFIGPRILTTGTVVFAGTWTGLYEEIVDEAQALSALNRIKAEGGPFTLSYKNYQLPARASRQRLLRAAKELGMLCFPEGGANYDWNLAYIIDGMTTLEHTFPFASIYEDVSKLFVRSGTSYTPVYLVNYAGPWGEEYVWTNHDVPNDPKLRRFVRHDILEKLTESVARPRSSYVMFNASVYAARMVNDGLKIHIGAHGEQPMGHNYHAEMFFTKSGGLTNFEVLQAATSNAASTLGILQSVGTLTAGKLADFLVYIPGVDILRGPIEDTTRLRYIVRGGRIWDADSMSEIWPVAGRKQTMPSFNPDLEGNYFLAKT</sequence>
<proteinExistence type="predicted"/>
<dbReference type="Gene3D" id="1.20.58.520">
    <property type="entry name" value="Amidohydrolase"/>
    <property type="match status" value="1"/>
</dbReference>
<keyword evidence="1" id="KW-0472">Membrane</keyword>
<dbReference type="InterPro" id="IPR032466">
    <property type="entry name" value="Metal_Hydrolase"/>
</dbReference>
<dbReference type="PANTHER" id="PTHR43135">
    <property type="entry name" value="ALPHA-D-RIBOSE 1-METHYLPHOSPHONATE 5-TRIPHOSPHATE DIPHOSPHATASE"/>
    <property type="match status" value="1"/>
</dbReference>
<dbReference type="InterPro" id="IPR006680">
    <property type="entry name" value="Amidohydro-rel"/>
</dbReference>
<evidence type="ECO:0000313" key="3">
    <source>
        <dbReference type="EMBL" id="KAJ4491776.1"/>
    </source>
</evidence>
<name>A0ABQ8VES4_9AGAR</name>